<dbReference type="Gene3D" id="3.30.1240.10">
    <property type="match status" value="1"/>
</dbReference>
<proteinExistence type="inferred from homology"/>
<name>A0ABN6CXD1_9GAMM</name>
<dbReference type="Proteomes" id="UP001054820">
    <property type="component" value="Chromosome"/>
</dbReference>
<dbReference type="PROSITE" id="PS01229">
    <property type="entry name" value="COF_2"/>
    <property type="match status" value="1"/>
</dbReference>
<comment type="cofactor">
    <cofactor evidence="1">
        <name>Mg(2+)</name>
        <dbReference type="ChEBI" id="CHEBI:18420"/>
    </cofactor>
</comment>
<dbReference type="SFLD" id="SFLDG01140">
    <property type="entry name" value="C2.B:_Phosphomannomutase_and_P"/>
    <property type="match status" value="1"/>
</dbReference>
<evidence type="ECO:0000256" key="1">
    <source>
        <dbReference type="ARBA" id="ARBA00001946"/>
    </source>
</evidence>
<keyword evidence="4" id="KW-0460">Magnesium</keyword>
<dbReference type="InterPro" id="IPR006379">
    <property type="entry name" value="HAD-SF_hydro_IIB"/>
</dbReference>
<dbReference type="Pfam" id="PF08282">
    <property type="entry name" value="Hydrolase_3"/>
    <property type="match status" value="1"/>
</dbReference>
<dbReference type="InterPro" id="IPR023214">
    <property type="entry name" value="HAD_sf"/>
</dbReference>
<keyword evidence="7" id="KW-1185">Reference proteome</keyword>
<dbReference type="SFLD" id="SFLDG01144">
    <property type="entry name" value="C2.B.4:_PGP_Like"/>
    <property type="match status" value="1"/>
</dbReference>
<dbReference type="CDD" id="cd07516">
    <property type="entry name" value="HAD_Pase"/>
    <property type="match status" value="1"/>
</dbReference>
<evidence type="ECO:0000256" key="4">
    <source>
        <dbReference type="ARBA" id="ARBA00022842"/>
    </source>
</evidence>
<accession>A0ABN6CXD1</accession>
<dbReference type="NCBIfam" id="TIGR01484">
    <property type="entry name" value="HAD-SF-IIB"/>
    <property type="match status" value="1"/>
</dbReference>
<dbReference type="InterPro" id="IPR036412">
    <property type="entry name" value="HAD-like_sf"/>
</dbReference>
<dbReference type="EMBL" id="AP024202">
    <property type="protein sequence ID" value="BCN93746.1"/>
    <property type="molecule type" value="Genomic_DNA"/>
</dbReference>
<dbReference type="SFLD" id="SFLDS00003">
    <property type="entry name" value="Haloacid_Dehalogenase"/>
    <property type="match status" value="1"/>
</dbReference>
<evidence type="ECO:0000313" key="7">
    <source>
        <dbReference type="Proteomes" id="UP001054820"/>
    </source>
</evidence>
<evidence type="ECO:0000313" key="6">
    <source>
        <dbReference type="EMBL" id="BCN93746.1"/>
    </source>
</evidence>
<evidence type="ECO:0000256" key="5">
    <source>
        <dbReference type="ARBA" id="ARBA00034778"/>
    </source>
</evidence>
<gene>
    <name evidence="6" type="ORF">THMIRHAM_15310</name>
</gene>
<dbReference type="SUPFAM" id="SSF56784">
    <property type="entry name" value="HAD-like"/>
    <property type="match status" value="1"/>
</dbReference>
<dbReference type="PANTHER" id="PTHR47267:SF4">
    <property type="entry name" value="PYRIDOXAL PHOSPHATE PHOSPHATASE YIGL"/>
    <property type="match status" value="1"/>
</dbReference>
<dbReference type="PANTHER" id="PTHR47267">
    <property type="match status" value="1"/>
</dbReference>
<evidence type="ECO:0000256" key="3">
    <source>
        <dbReference type="ARBA" id="ARBA00022801"/>
    </source>
</evidence>
<evidence type="ECO:0000256" key="2">
    <source>
        <dbReference type="ARBA" id="ARBA00022723"/>
    </source>
</evidence>
<comment type="similarity">
    <text evidence="5">Belongs to the HAD-like hydrolase superfamily. Cof family.</text>
</comment>
<sequence length="279" mass="31229">MKILSHSKFTDLPIKLVVSDLDGTLLNPDHKLTQPTIDSVNALVQQGVQFMLATGRHYEDVYLIAQQLGVNLYLITSNGARVHNPLGELLYEDHMPAEAVKTVLDLSKGFGIHRNLYQQDLWLVEEPHEQLLAIHHESGFEYQIKDFSQIDLAHIDKIYFTAEHERLLELEAVLNQHLADKLYITFTSPEYLEVMNLGVSKGHALQMILQQSGILPEEVMALGDGMNDLEMLQLAGHGVVMANASDTVKSQLPYLPIANSNAEDGVADYLQKTILDKAH</sequence>
<protein>
    <submittedName>
        <fullName evidence="6">Haloacid dehalogenase</fullName>
    </submittedName>
</protein>
<dbReference type="PROSITE" id="PS01228">
    <property type="entry name" value="COF_1"/>
    <property type="match status" value="1"/>
</dbReference>
<keyword evidence="2" id="KW-0479">Metal-binding</keyword>
<dbReference type="InterPro" id="IPR000150">
    <property type="entry name" value="Cof"/>
</dbReference>
<reference evidence="6" key="1">
    <citation type="journal article" date="2022" name="Arch. Microbiol.">
        <title>Thiomicrorhabdus immobilis sp. nov., a mesophilic sulfur-oxidizing bacterium isolated from sediment of a brackish lake in northern Japan.</title>
        <authorList>
            <person name="Kojima H."/>
            <person name="Mochizuki J."/>
            <person name="Kanda M."/>
            <person name="Watanabe T."/>
            <person name="Fukui M."/>
        </authorList>
    </citation>
    <scope>NUCLEOTIDE SEQUENCE</scope>
    <source>
        <strain evidence="6">Am19</strain>
    </source>
</reference>
<keyword evidence="3" id="KW-0378">Hydrolase</keyword>
<organism evidence="6 7">
    <name type="scientific">Thiomicrorhabdus immobilis</name>
    <dbReference type="NCBI Taxonomy" id="2791037"/>
    <lineage>
        <taxon>Bacteria</taxon>
        <taxon>Pseudomonadati</taxon>
        <taxon>Pseudomonadota</taxon>
        <taxon>Gammaproteobacteria</taxon>
        <taxon>Thiotrichales</taxon>
        <taxon>Piscirickettsiaceae</taxon>
        <taxon>Thiomicrorhabdus</taxon>
    </lineage>
</organism>
<dbReference type="Gene3D" id="3.40.50.1000">
    <property type="entry name" value="HAD superfamily/HAD-like"/>
    <property type="match status" value="1"/>
</dbReference>
<dbReference type="NCBIfam" id="TIGR00099">
    <property type="entry name" value="Cof-subfamily"/>
    <property type="match status" value="1"/>
</dbReference>